<proteinExistence type="predicted"/>
<evidence type="ECO:0000313" key="1">
    <source>
        <dbReference type="EMBL" id="KMW70338.1"/>
    </source>
</evidence>
<dbReference type="EMBL" id="LATL02000203">
    <property type="protein sequence ID" value="KMW70338.1"/>
    <property type="molecule type" value="Genomic_DNA"/>
</dbReference>
<organism evidence="1 2">
    <name type="scientific">Limnoraphis robusta CS-951</name>
    <dbReference type="NCBI Taxonomy" id="1637645"/>
    <lineage>
        <taxon>Bacteria</taxon>
        <taxon>Bacillati</taxon>
        <taxon>Cyanobacteriota</taxon>
        <taxon>Cyanophyceae</taxon>
        <taxon>Oscillatoriophycideae</taxon>
        <taxon>Oscillatoriales</taxon>
        <taxon>Sirenicapillariaceae</taxon>
        <taxon>Limnoraphis</taxon>
    </lineage>
</organism>
<dbReference type="Proteomes" id="UP000033607">
    <property type="component" value="Unassembled WGS sequence"/>
</dbReference>
<dbReference type="Gene3D" id="3.30.2310.20">
    <property type="entry name" value="RelE-like"/>
    <property type="match status" value="1"/>
</dbReference>
<gene>
    <name evidence="1" type="ORF">WN50_36150</name>
</gene>
<dbReference type="InterPro" id="IPR035093">
    <property type="entry name" value="RelE/ParE_toxin_dom_sf"/>
</dbReference>
<dbReference type="AlphaFoldDB" id="A0A0J9EVM5"/>
<feature type="non-terminal residue" evidence="1">
    <location>
        <position position="55"/>
    </location>
</feature>
<name>A0A0J9EVM5_9CYAN</name>
<reference evidence="1 2" key="1">
    <citation type="submission" date="2015-06" db="EMBL/GenBank/DDBJ databases">
        <title>Draft genome assembly of filamentous brackish cyanobacterium Limnoraphis robusta strain CS-951.</title>
        <authorList>
            <person name="Willis A."/>
            <person name="Parks M."/>
            <person name="Burford M.A."/>
        </authorList>
    </citation>
    <scope>NUCLEOTIDE SEQUENCE [LARGE SCALE GENOMIC DNA]</scope>
    <source>
        <strain evidence="1 2">CS-951</strain>
    </source>
</reference>
<evidence type="ECO:0000313" key="2">
    <source>
        <dbReference type="Proteomes" id="UP000033607"/>
    </source>
</evidence>
<protein>
    <submittedName>
        <fullName evidence="1">Plasmid stabilization protein</fullName>
    </submittedName>
</protein>
<accession>A0A0J9EVM5</accession>
<comment type="caution">
    <text evidence="1">The sequence shown here is derived from an EMBL/GenBank/DDBJ whole genome shotgun (WGS) entry which is preliminary data.</text>
</comment>
<sequence>MKYQVEISSLAEAEADSAFLWMSQITSISKASSWYEGLLKAISSLSEMPRRCSLA</sequence>